<dbReference type="InterPro" id="IPR051781">
    <property type="entry name" value="Metallo-dep_Hydrolase"/>
</dbReference>
<reference evidence="3 4" key="1">
    <citation type="submission" date="2018-12" db="EMBL/GenBank/DDBJ databases">
        <authorList>
            <person name="Yu L."/>
        </authorList>
    </citation>
    <scope>NUCLEOTIDE SEQUENCE [LARGE SCALE GENOMIC DNA]</scope>
    <source>
        <strain evidence="3 4">HAW-EB2</strain>
    </source>
</reference>
<dbReference type="InterPro" id="IPR006680">
    <property type="entry name" value="Amidohydro-rel"/>
</dbReference>
<dbReference type="GO" id="GO:0016810">
    <property type="term" value="F:hydrolase activity, acting on carbon-nitrogen (but not peptide) bonds"/>
    <property type="evidence" value="ECO:0007669"/>
    <property type="project" value="InterPro"/>
</dbReference>
<protein>
    <submittedName>
        <fullName evidence="3">Amidohydrolase</fullName>
    </submittedName>
</protein>
<keyword evidence="4" id="KW-1185">Reference proteome</keyword>
<organism evidence="3 4">
    <name type="scientific">Shewanella canadensis</name>
    <dbReference type="NCBI Taxonomy" id="271096"/>
    <lineage>
        <taxon>Bacteria</taxon>
        <taxon>Pseudomonadati</taxon>
        <taxon>Pseudomonadota</taxon>
        <taxon>Gammaproteobacteria</taxon>
        <taxon>Alteromonadales</taxon>
        <taxon>Shewanellaceae</taxon>
        <taxon>Shewanella</taxon>
    </lineage>
</organism>
<comment type="caution">
    <text evidence="3">The sequence shown here is derived from an EMBL/GenBank/DDBJ whole genome shotgun (WGS) entry which is preliminary data.</text>
</comment>
<dbReference type="Gene3D" id="2.30.40.10">
    <property type="entry name" value="Urease, subunit C, domain 1"/>
    <property type="match status" value="1"/>
</dbReference>
<dbReference type="PANTHER" id="PTHR43135">
    <property type="entry name" value="ALPHA-D-RIBOSE 1-METHYLPHOSPHONATE 5-TRIPHOSPHATE DIPHOSPHATASE"/>
    <property type="match status" value="1"/>
</dbReference>
<keyword evidence="3" id="KW-0378">Hydrolase</keyword>
<dbReference type="PANTHER" id="PTHR43135:SF3">
    <property type="entry name" value="ALPHA-D-RIBOSE 1-METHYLPHOSPHONATE 5-TRIPHOSPHATE DIPHOSPHATASE"/>
    <property type="match status" value="1"/>
</dbReference>
<gene>
    <name evidence="3" type="ORF">EKG38_13265</name>
</gene>
<dbReference type="InterPro" id="IPR011059">
    <property type="entry name" value="Metal-dep_hydrolase_composite"/>
</dbReference>
<dbReference type="Pfam" id="PF01979">
    <property type="entry name" value="Amidohydro_1"/>
    <property type="match status" value="1"/>
</dbReference>
<dbReference type="AlphaFoldDB" id="A0A431WTK1"/>
<evidence type="ECO:0000313" key="4">
    <source>
        <dbReference type="Proteomes" id="UP000267448"/>
    </source>
</evidence>
<feature type="signal peptide" evidence="1">
    <location>
        <begin position="1"/>
        <end position="36"/>
    </location>
</feature>
<dbReference type="OrthoDB" id="783596at2"/>
<evidence type="ECO:0000256" key="1">
    <source>
        <dbReference type="SAM" id="SignalP"/>
    </source>
</evidence>
<proteinExistence type="predicted"/>
<feature type="chain" id="PRO_5019138736" evidence="1">
    <location>
        <begin position="37"/>
        <end position="439"/>
    </location>
</feature>
<accession>A0A431WTK1</accession>
<dbReference type="Proteomes" id="UP000267448">
    <property type="component" value="Unassembled WGS sequence"/>
</dbReference>
<sequence>MINGHTKTYLNLSWALRSTLALPLLMLSAFTMPTQAHDILPAPVQTSAILFKHATIHTAVDGVKADSDLLIEDGKIMAIGKELLAPEATVYDASGKHIYPGLIALDTSLGLVEVEMMRPSNDSREVGEINPQLEALTAFNPDSEIIPTVRVNGITHAQIVPRGESLAGQSALVSLDSWTVEEAIVPTQTAFHLYWPRLKPLPSDTKKREEQRKDYQDRVSLISEAFTDGYRYYLTHKAETKSKLDMRWQSMLPLYRGEAQLFVHADTQKQIEEAAALAKRYQFKLIIVGGYDAWRLADLLNEISAKVIYTRTLSLPMRKDEPIEMSFKIPALLKQAQVPFALGFSSDWNSRNLPLAAGQTVAYGLSKEEALKSVTLDAAKILGVEDMGAIAVGYRANLVISGGDILDPMVTKIVKVYIDGRDVDLNNRQQQLYQKYLKR</sequence>
<evidence type="ECO:0000259" key="2">
    <source>
        <dbReference type="Pfam" id="PF01979"/>
    </source>
</evidence>
<dbReference type="InterPro" id="IPR032466">
    <property type="entry name" value="Metal_Hydrolase"/>
</dbReference>
<feature type="domain" description="Amidohydrolase-related" evidence="2">
    <location>
        <begin position="361"/>
        <end position="420"/>
    </location>
</feature>
<evidence type="ECO:0000313" key="3">
    <source>
        <dbReference type="EMBL" id="RTR38479.1"/>
    </source>
</evidence>
<keyword evidence="1" id="KW-0732">Signal</keyword>
<name>A0A431WTK1_9GAMM</name>
<dbReference type="SUPFAM" id="SSF51338">
    <property type="entry name" value="Composite domain of metallo-dependent hydrolases"/>
    <property type="match status" value="1"/>
</dbReference>
<dbReference type="EMBL" id="RXNU01000006">
    <property type="protein sequence ID" value="RTR38479.1"/>
    <property type="molecule type" value="Genomic_DNA"/>
</dbReference>
<dbReference type="Gene3D" id="3.20.20.140">
    <property type="entry name" value="Metal-dependent hydrolases"/>
    <property type="match status" value="1"/>
</dbReference>
<dbReference type="SUPFAM" id="SSF51556">
    <property type="entry name" value="Metallo-dependent hydrolases"/>
    <property type="match status" value="1"/>
</dbReference>